<keyword evidence="2" id="KW-1185">Reference proteome</keyword>
<gene>
    <name evidence="1" type="ORF">DEIPH_ctg017orf0228</name>
</gene>
<sequence>MELAPVERGSPSSRTMQLVGIGAYSARRGPALGGGGGTAQYLKAPGPRRYTVSEVDSAITTMSRSASADLADLGDLLERVRGCTSLATLLDERGGWASPRDRAIRYAVAVLTLAVRLGDALAESHLSYLQKSGDSPTVSVA</sequence>
<dbReference type="OrthoDB" id="73204at2"/>
<dbReference type="STRING" id="1476583.DEIPH_ctg017orf0228"/>
<dbReference type="EMBL" id="JHAC01000017">
    <property type="protein sequence ID" value="EYB68850.1"/>
    <property type="molecule type" value="Genomic_DNA"/>
</dbReference>
<proteinExistence type="predicted"/>
<comment type="caution">
    <text evidence="1">The sequence shown here is derived from an EMBL/GenBank/DDBJ whole genome shotgun (WGS) entry which is preliminary data.</text>
</comment>
<evidence type="ECO:0000313" key="2">
    <source>
        <dbReference type="Proteomes" id="UP000020492"/>
    </source>
</evidence>
<dbReference type="PATRIC" id="fig|1476583.3.peg.1214"/>
<organism evidence="1 2">
    <name type="scientific">Deinococcus phoenicis</name>
    <dbReference type="NCBI Taxonomy" id="1476583"/>
    <lineage>
        <taxon>Bacteria</taxon>
        <taxon>Thermotogati</taxon>
        <taxon>Deinococcota</taxon>
        <taxon>Deinococci</taxon>
        <taxon>Deinococcales</taxon>
        <taxon>Deinococcaceae</taxon>
        <taxon>Deinococcus</taxon>
    </lineage>
</organism>
<protein>
    <submittedName>
        <fullName evidence="1">Uncharacterized protein</fullName>
    </submittedName>
</protein>
<evidence type="ECO:0000313" key="1">
    <source>
        <dbReference type="EMBL" id="EYB68850.1"/>
    </source>
</evidence>
<accession>A0A016QRS8</accession>
<dbReference type="AlphaFoldDB" id="A0A016QRS8"/>
<dbReference type="Proteomes" id="UP000020492">
    <property type="component" value="Unassembled WGS sequence"/>
</dbReference>
<name>A0A016QRS8_9DEIO</name>
<reference evidence="1 2" key="1">
    <citation type="submission" date="2014-03" db="EMBL/GenBank/DDBJ databases">
        <title>Draft genome sequence of Deinococcus phoenicis 1P10ME.</title>
        <authorList>
            <person name="Stepanov V.G."/>
            <person name="Vaishampayan P."/>
            <person name="Venkateswaran K."/>
            <person name="Fox G.E."/>
        </authorList>
    </citation>
    <scope>NUCLEOTIDE SEQUENCE [LARGE SCALE GENOMIC DNA]</scope>
    <source>
        <strain evidence="1 2">1P10ME</strain>
    </source>
</reference>
<dbReference type="RefSeq" id="WP_152544826.1">
    <property type="nucleotide sequence ID" value="NZ_JHAC01000017.1"/>
</dbReference>